<evidence type="ECO:0000313" key="4">
    <source>
        <dbReference type="Proteomes" id="UP000814243"/>
    </source>
</evidence>
<sequence>MRGTVIKACTATYEETGLIRARLAGSKVATGDVLVFLDSHTETVIDWLRPLLQRVNDKRDAVVVPAIDVISQDNFLFAESLESDEVDTDVVCGRSVGLTRARLAGARYAVGDVLVFLDSHCETQPDWLRPLLQTMKDDPHAVVVPIIDVIEANNFFYSVLDTKTFQVTVEGVVADIVAPSACSPRAYC</sequence>
<dbReference type="Gene3D" id="3.90.550.10">
    <property type="entry name" value="Spore Coat Polysaccharide Biosynthesis Protein SpsA, Chain A"/>
    <property type="match status" value="2"/>
</dbReference>
<comment type="caution">
    <text evidence="3">The sequence shown here is derived from an EMBL/GenBank/DDBJ whole genome shotgun (WGS) entry which is preliminary data.</text>
</comment>
<feature type="domain" description="Glycosyltransferase 2-like" evidence="2">
    <location>
        <begin position="94"/>
        <end position="160"/>
    </location>
</feature>
<dbReference type="PANTHER" id="PTHR11675:SF43">
    <property type="entry name" value="POLYPEPTIDE N-ACETYLGALACTOSAMINYLTRANSFERASE 1"/>
    <property type="match status" value="1"/>
</dbReference>
<dbReference type="Pfam" id="PF00535">
    <property type="entry name" value="Glycos_transf_2"/>
    <property type="match status" value="2"/>
</dbReference>
<protein>
    <recommendedName>
        <fullName evidence="2">Glycosyltransferase 2-like domain-containing protein</fullName>
    </recommendedName>
</protein>
<dbReference type="GO" id="GO:0006493">
    <property type="term" value="P:protein O-linked glycosylation"/>
    <property type="evidence" value="ECO:0007669"/>
    <property type="project" value="TreeGrafter"/>
</dbReference>
<dbReference type="GO" id="GO:0005794">
    <property type="term" value="C:Golgi apparatus"/>
    <property type="evidence" value="ECO:0007669"/>
    <property type="project" value="TreeGrafter"/>
</dbReference>
<dbReference type="Proteomes" id="UP000814243">
    <property type="component" value="Unassembled WGS sequence"/>
</dbReference>
<feature type="domain" description="Glycosyltransferase 2-like" evidence="2">
    <location>
        <begin position="15"/>
        <end position="79"/>
    </location>
</feature>
<accession>A0A922MUW9</accession>
<evidence type="ECO:0000256" key="1">
    <source>
        <dbReference type="ARBA" id="ARBA00023157"/>
    </source>
</evidence>
<dbReference type="GO" id="GO:0004653">
    <property type="term" value="F:polypeptide N-acetylgalactosaminyltransferase activity"/>
    <property type="evidence" value="ECO:0007669"/>
    <property type="project" value="TreeGrafter"/>
</dbReference>
<proteinExistence type="predicted"/>
<evidence type="ECO:0000259" key="2">
    <source>
        <dbReference type="Pfam" id="PF00535"/>
    </source>
</evidence>
<keyword evidence="1" id="KW-1015">Disulfide bond</keyword>
<dbReference type="PANTHER" id="PTHR11675">
    <property type="entry name" value="N-ACETYLGALACTOSAMINYLTRANSFERASE"/>
    <property type="match status" value="1"/>
</dbReference>
<dbReference type="InterPro" id="IPR001173">
    <property type="entry name" value="Glyco_trans_2-like"/>
</dbReference>
<dbReference type="InterPro" id="IPR029044">
    <property type="entry name" value="Nucleotide-diphossugar_trans"/>
</dbReference>
<dbReference type="SUPFAM" id="SSF53448">
    <property type="entry name" value="Nucleotide-diphospho-sugar transferases"/>
    <property type="match status" value="2"/>
</dbReference>
<evidence type="ECO:0000313" key="3">
    <source>
        <dbReference type="EMBL" id="KAH9643286.1"/>
    </source>
</evidence>
<name>A0A922MUW9_SPOEX</name>
<gene>
    <name evidence="3" type="ORF">HF086_005948</name>
</gene>
<organism evidence="3 4">
    <name type="scientific">Spodoptera exigua</name>
    <name type="common">Beet armyworm</name>
    <name type="synonym">Noctua fulgens</name>
    <dbReference type="NCBI Taxonomy" id="7107"/>
    <lineage>
        <taxon>Eukaryota</taxon>
        <taxon>Metazoa</taxon>
        <taxon>Ecdysozoa</taxon>
        <taxon>Arthropoda</taxon>
        <taxon>Hexapoda</taxon>
        <taxon>Insecta</taxon>
        <taxon>Pterygota</taxon>
        <taxon>Neoptera</taxon>
        <taxon>Endopterygota</taxon>
        <taxon>Lepidoptera</taxon>
        <taxon>Glossata</taxon>
        <taxon>Ditrysia</taxon>
        <taxon>Noctuoidea</taxon>
        <taxon>Noctuidae</taxon>
        <taxon>Amphipyrinae</taxon>
        <taxon>Spodoptera</taxon>
    </lineage>
</organism>
<dbReference type="EMBL" id="JACEFF010000143">
    <property type="protein sequence ID" value="KAH9643286.1"/>
    <property type="molecule type" value="Genomic_DNA"/>
</dbReference>
<dbReference type="AlphaFoldDB" id="A0A922MUW9"/>
<reference evidence="3" key="1">
    <citation type="journal article" date="2021" name="G3 (Bethesda)">
        <title>Genome and transcriptome analysis of the beet armyworm Spodoptera exigua reveals targets for pest control. .</title>
        <authorList>
            <person name="Simon S."/>
            <person name="Breeschoten T."/>
            <person name="Jansen H.J."/>
            <person name="Dirks R.P."/>
            <person name="Schranz M.E."/>
            <person name="Ros V.I.D."/>
        </authorList>
    </citation>
    <scope>NUCLEOTIDE SEQUENCE</scope>
    <source>
        <strain evidence="3">TB_SE_WUR_2020</strain>
    </source>
</reference>